<gene>
    <name evidence="3" type="ordered locus">Desdi_1143</name>
</gene>
<keyword evidence="4" id="KW-1185">Reference proteome</keyword>
<dbReference type="KEGG" id="ddl:Desdi_1143"/>
<evidence type="ECO:0000313" key="4">
    <source>
        <dbReference type="Proteomes" id="UP000010797"/>
    </source>
</evidence>
<dbReference type="HOGENOM" id="CLU_069540_0_0_9"/>
<keyword evidence="1" id="KW-0472">Membrane</keyword>
<keyword evidence="1" id="KW-1133">Transmembrane helix</keyword>
<evidence type="ECO:0000313" key="3">
    <source>
        <dbReference type="EMBL" id="AGA68657.1"/>
    </source>
</evidence>
<dbReference type="OrthoDB" id="1793330at2"/>
<dbReference type="STRING" id="871963.Desdi_1143"/>
<dbReference type="Proteomes" id="UP000010797">
    <property type="component" value="Chromosome"/>
</dbReference>
<organism evidence="3 4">
    <name type="scientific">Desulfitobacterium dichloroeliminans (strain LMG P-21439 / DCA1)</name>
    <dbReference type="NCBI Taxonomy" id="871963"/>
    <lineage>
        <taxon>Bacteria</taxon>
        <taxon>Bacillati</taxon>
        <taxon>Bacillota</taxon>
        <taxon>Clostridia</taxon>
        <taxon>Eubacteriales</taxon>
        <taxon>Desulfitobacteriaceae</taxon>
        <taxon>Desulfitobacterium</taxon>
    </lineage>
</organism>
<feature type="transmembrane region" description="Helical" evidence="1">
    <location>
        <begin position="244"/>
        <end position="263"/>
    </location>
</feature>
<sequence length="310" mass="34874">MLTRKKISVITLVFSLFLVLLMPNISLAEANSLNAQNFNVYVKPEYDDPQTLVIYKGDFVNSGDEIIKKGTPISFIIPEDAKIGMACELNVQGGHECQPYTTKELGDNKVQLSWKITKDIAPNQKYPIFLEFYYDNKAVAPNKSFDYTFIPTSSIDILKLWIIAPKAATNFMTNPASLNVTQDKEGLANYLYTYNNLTSDTPVNVNVSYVKSDNKPTFDTPQVGAKTSPSLSGAGENWLTKPAVIIPTILAIVTIGFLVIYALRKPQSQLVSNNKLDKEKRRIRQMFLDGEISEDTYKQHIEDLEEKLNR</sequence>
<dbReference type="AlphaFoldDB" id="L0F650"/>
<feature type="signal peptide" evidence="2">
    <location>
        <begin position="1"/>
        <end position="28"/>
    </location>
</feature>
<reference evidence="4" key="1">
    <citation type="submission" date="2012-02" db="EMBL/GenBank/DDBJ databases">
        <title>Complete sequence of Desulfitobacterium dichloroeliminans LMG P-21439.</title>
        <authorList>
            <person name="Lucas S."/>
            <person name="Han J."/>
            <person name="Lapidus A."/>
            <person name="Cheng J.-F."/>
            <person name="Goodwin L."/>
            <person name="Pitluck S."/>
            <person name="Peters L."/>
            <person name="Ovchinnikova G."/>
            <person name="Teshima H."/>
            <person name="Detter J.C."/>
            <person name="Han C."/>
            <person name="Tapia R."/>
            <person name="Land M."/>
            <person name="Hauser L."/>
            <person name="Kyrpides N."/>
            <person name="Ivanova N."/>
            <person name="Pagani I."/>
            <person name="Kruse T."/>
            <person name="de Vos W.M."/>
            <person name="Boon N."/>
            <person name="Smidt H."/>
            <person name="Woyke T."/>
        </authorList>
    </citation>
    <scope>NUCLEOTIDE SEQUENCE [LARGE SCALE GENOMIC DNA]</scope>
    <source>
        <strain evidence="4">LMG P-21439 / DCA1</strain>
    </source>
</reference>
<dbReference type="RefSeq" id="WP_015261653.1">
    <property type="nucleotide sequence ID" value="NC_019903.1"/>
</dbReference>
<accession>L0F650</accession>
<proteinExistence type="predicted"/>
<protein>
    <recommendedName>
        <fullName evidence="5">SHOCT domain-containing protein</fullName>
    </recommendedName>
</protein>
<dbReference type="EMBL" id="CP003344">
    <property type="protein sequence ID" value="AGA68657.1"/>
    <property type="molecule type" value="Genomic_DNA"/>
</dbReference>
<evidence type="ECO:0000256" key="1">
    <source>
        <dbReference type="SAM" id="Phobius"/>
    </source>
</evidence>
<feature type="chain" id="PRO_5038652865" description="SHOCT domain-containing protein" evidence="2">
    <location>
        <begin position="29"/>
        <end position="310"/>
    </location>
</feature>
<evidence type="ECO:0000256" key="2">
    <source>
        <dbReference type="SAM" id="SignalP"/>
    </source>
</evidence>
<dbReference type="eggNOG" id="ENOG5032D7X">
    <property type="taxonomic scope" value="Bacteria"/>
</dbReference>
<keyword evidence="1" id="KW-0812">Transmembrane</keyword>
<keyword evidence="2" id="KW-0732">Signal</keyword>
<name>L0F650_DESDL</name>
<evidence type="ECO:0008006" key="5">
    <source>
        <dbReference type="Google" id="ProtNLM"/>
    </source>
</evidence>